<keyword evidence="4" id="KW-1185">Reference proteome</keyword>
<evidence type="ECO:0000259" key="2">
    <source>
        <dbReference type="Pfam" id="PF12776"/>
    </source>
</evidence>
<protein>
    <recommendedName>
        <fullName evidence="2">Myb/SANT-like domain-containing protein</fullName>
    </recommendedName>
</protein>
<dbReference type="Pfam" id="PF12776">
    <property type="entry name" value="Myb_DNA-bind_3"/>
    <property type="match status" value="1"/>
</dbReference>
<evidence type="ECO:0000313" key="3">
    <source>
        <dbReference type="EMBL" id="KAK1434505.1"/>
    </source>
</evidence>
<comment type="caution">
    <text evidence="3">The sequence shown here is derived from an EMBL/GenBank/DDBJ whole genome shotgun (WGS) entry which is preliminary data.</text>
</comment>
<dbReference type="PANTHER" id="PTHR46929:SF4">
    <property type="entry name" value="MYB_SANT-LIKE DOMAIN-CONTAINING PROTEIN"/>
    <property type="match status" value="1"/>
</dbReference>
<name>A0AAD8P0F0_TARER</name>
<dbReference type="GO" id="GO:0046872">
    <property type="term" value="F:metal ion binding"/>
    <property type="evidence" value="ECO:0007669"/>
    <property type="project" value="UniProtKB-KW"/>
</dbReference>
<evidence type="ECO:0000313" key="4">
    <source>
        <dbReference type="Proteomes" id="UP001229421"/>
    </source>
</evidence>
<dbReference type="EMBL" id="JAUHHV010000001">
    <property type="protein sequence ID" value="KAK1434505.1"/>
    <property type="molecule type" value="Genomic_DNA"/>
</dbReference>
<dbReference type="InterPro" id="IPR024752">
    <property type="entry name" value="Myb/SANT-like_dom"/>
</dbReference>
<feature type="domain" description="Myb/SANT-like" evidence="2">
    <location>
        <begin position="138"/>
        <end position="233"/>
    </location>
</feature>
<accession>A0AAD8P0F0</accession>
<evidence type="ECO:0000256" key="1">
    <source>
        <dbReference type="SAM" id="MobiDB-lite"/>
    </source>
</evidence>
<sequence length="354" mass="41026">MVMIRHIRNMGQQLLHSVEVEHVRPQSWDKTGSPAVVRYYLKLVLTSSLTVRYPTINVLVACTFDLKFTYVLTGWEGTTSDSRIIKNAFDRDDKLVIPRGRCCLVDAGLPQEDRDIDHEDQKVIMSKPESTVKKEQLKWTENMDNAFIQSMITQQENGHRINGTFTSHAYTNMVEELRTKLQLDFTKNHLKNRLKTLKDRFSHWYNMLREMSLSGFSWNPSTQLIEADDEVWASLITNYLQEIGHPVHMPKLRKKGMLDCKKKNDSNNIETIPDFDDFLSTNDVTMESHYNIDDDIQVVKPSSQPELSSSAKKCKSRKRKVEQEDEDLISVIRNEVDGVANAILEENKVIQEKY</sequence>
<dbReference type="PANTHER" id="PTHR46929">
    <property type="entry name" value="EXPRESSED PROTEIN"/>
    <property type="match status" value="1"/>
</dbReference>
<proteinExistence type="predicted"/>
<dbReference type="AlphaFoldDB" id="A0AAD8P0F0"/>
<dbReference type="Proteomes" id="UP001229421">
    <property type="component" value="Unassembled WGS sequence"/>
</dbReference>
<organism evidence="3 4">
    <name type="scientific">Tagetes erecta</name>
    <name type="common">African marigold</name>
    <dbReference type="NCBI Taxonomy" id="13708"/>
    <lineage>
        <taxon>Eukaryota</taxon>
        <taxon>Viridiplantae</taxon>
        <taxon>Streptophyta</taxon>
        <taxon>Embryophyta</taxon>
        <taxon>Tracheophyta</taxon>
        <taxon>Spermatophyta</taxon>
        <taxon>Magnoliopsida</taxon>
        <taxon>eudicotyledons</taxon>
        <taxon>Gunneridae</taxon>
        <taxon>Pentapetalae</taxon>
        <taxon>asterids</taxon>
        <taxon>campanulids</taxon>
        <taxon>Asterales</taxon>
        <taxon>Asteraceae</taxon>
        <taxon>Asteroideae</taxon>
        <taxon>Heliantheae alliance</taxon>
        <taxon>Tageteae</taxon>
        <taxon>Tagetes</taxon>
    </lineage>
</organism>
<reference evidence="3" key="1">
    <citation type="journal article" date="2023" name="bioRxiv">
        <title>Improved chromosome-level genome assembly for marigold (Tagetes erecta).</title>
        <authorList>
            <person name="Jiang F."/>
            <person name="Yuan L."/>
            <person name="Wang S."/>
            <person name="Wang H."/>
            <person name="Xu D."/>
            <person name="Wang A."/>
            <person name="Fan W."/>
        </authorList>
    </citation>
    <scope>NUCLEOTIDE SEQUENCE</scope>
    <source>
        <strain evidence="3">WSJ</strain>
        <tissue evidence="3">Leaf</tissue>
    </source>
</reference>
<gene>
    <name evidence="3" type="ORF">QVD17_00248</name>
</gene>
<feature type="region of interest" description="Disordered" evidence="1">
    <location>
        <begin position="301"/>
        <end position="321"/>
    </location>
</feature>